<dbReference type="EMBL" id="JACBYE010000046">
    <property type="protein sequence ID" value="NYS94858.1"/>
    <property type="molecule type" value="Genomic_DNA"/>
</dbReference>
<comment type="caution">
    <text evidence="3">The sequence shown here is derived from an EMBL/GenBank/DDBJ whole genome shotgun (WGS) entry which is preliminary data.</text>
</comment>
<dbReference type="AlphaFoldDB" id="A0A853F1C9"/>
<dbReference type="Proteomes" id="UP000561011">
    <property type="component" value="Unassembled WGS sequence"/>
</dbReference>
<feature type="region of interest" description="Disordered" evidence="1">
    <location>
        <begin position="294"/>
        <end position="356"/>
    </location>
</feature>
<feature type="transmembrane region" description="Helical" evidence="2">
    <location>
        <begin position="25"/>
        <end position="44"/>
    </location>
</feature>
<evidence type="ECO:0000256" key="1">
    <source>
        <dbReference type="SAM" id="MobiDB-lite"/>
    </source>
</evidence>
<keyword evidence="2" id="KW-0812">Transmembrane</keyword>
<evidence type="ECO:0000256" key="2">
    <source>
        <dbReference type="SAM" id="Phobius"/>
    </source>
</evidence>
<feature type="compositionally biased region" description="Low complexity" evidence="1">
    <location>
        <begin position="306"/>
        <end position="333"/>
    </location>
</feature>
<dbReference type="SUPFAM" id="SSF56300">
    <property type="entry name" value="Metallo-dependent phosphatases"/>
    <property type="match status" value="1"/>
</dbReference>
<organism evidence="3 4">
    <name type="scientific">Sanguibacter inulinus</name>
    <dbReference type="NCBI Taxonomy" id="60922"/>
    <lineage>
        <taxon>Bacteria</taxon>
        <taxon>Bacillati</taxon>
        <taxon>Actinomycetota</taxon>
        <taxon>Actinomycetes</taxon>
        <taxon>Micrococcales</taxon>
        <taxon>Sanguibacteraceae</taxon>
        <taxon>Sanguibacter</taxon>
    </lineage>
</organism>
<accession>A0A853F1C9</accession>
<name>A0A853F1C9_9MICO</name>
<proteinExistence type="predicted"/>
<reference evidence="3 4" key="1">
    <citation type="submission" date="2020-07" db="EMBL/GenBank/DDBJ databases">
        <title>MOT database genomes.</title>
        <authorList>
            <person name="Joseph S."/>
            <person name="Aduse-Opoku J."/>
            <person name="Hashim A."/>
            <person name="Wade W."/>
            <person name="Curtis M."/>
        </authorList>
    </citation>
    <scope>NUCLEOTIDE SEQUENCE [LARGE SCALE GENOMIC DNA]</scope>
    <source>
        <strain evidence="3 4">DSM 100099</strain>
    </source>
</reference>
<feature type="transmembrane region" description="Helical" evidence="2">
    <location>
        <begin position="142"/>
        <end position="164"/>
    </location>
</feature>
<dbReference type="InterPro" id="IPR029052">
    <property type="entry name" value="Metallo-depent_PP-like"/>
</dbReference>
<keyword evidence="2" id="KW-1133">Transmembrane helix</keyword>
<evidence type="ECO:0000313" key="3">
    <source>
        <dbReference type="EMBL" id="NYS94858.1"/>
    </source>
</evidence>
<evidence type="ECO:0000313" key="4">
    <source>
        <dbReference type="Proteomes" id="UP000561011"/>
    </source>
</evidence>
<feature type="region of interest" description="Disordered" evidence="1">
    <location>
        <begin position="592"/>
        <end position="659"/>
    </location>
</feature>
<feature type="compositionally biased region" description="Low complexity" evidence="1">
    <location>
        <begin position="631"/>
        <end position="646"/>
    </location>
</feature>
<protein>
    <submittedName>
        <fullName evidence="3">Metallophosphoesterase</fullName>
    </submittedName>
</protein>
<gene>
    <name evidence="3" type="ORF">HZZ10_15175</name>
</gene>
<keyword evidence="4" id="KW-1185">Reference proteome</keyword>
<sequence length="659" mass="67813">MTAPRDTVRRKVSSFSDRLPVPPRWVRYTLVSLLAVISCLWFGITTASTEASLGPHNARYEVTTSSLVTVDLGPLGTVQLESPLPLMLGVRVTIEEIPADLTAVDSATTLNALAGDVDGYLQFFSGPDATISYVTRTLLTDAAWRAAGALAAILVVGCAGYLALGATRRRELGEPLARASVVVAGGVAVALVATTLVVTDRASTALDRVDAQASPVFDGTALEGARITGRLSGVIDTYGGQLVNVYRSNESFYETADRNLETAWADRQALDEQRTSLLWDNGVSGRAELLAGSAGDNAGEADASVTPSDGTPSDSTPSDGAPDAASADVSSPAEGDGTDEPGDEPTQTPSTSDPDDVVTMLMVSDLHCNTGMSPLITTAATLSEASVIINGGDSTINGTAVERFCVDSFIGAAPDGVDWVQADGNHDSSITSDQARSAGATVLDGSVVDIDGVRFLGDSDPKETRIGQASTSVAGESYEEAGNRLRDVACSEDDPADILLIHTPGVGEPVMASGCVPIQLSGHIHHRSGPLQFGKGVRYVSSTTAGAASGQPTIGPLNGTAEMTVFRFDRERRVMLDYQVIAVQPDRSVQVGERMTFPPIPGGASGGSGGTAVDGSSDAPTDAPTDVSTLAPGDTPTAPAADPGTETPEEASGEVDTTG</sequence>
<keyword evidence="2" id="KW-0472">Membrane</keyword>
<feature type="compositionally biased region" description="Gly residues" evidence="1">
    <location>
        <begin position="603"/>
        <end position="612"/>
    </location>
</feature>
<dbReference type="RefSeq" id="WP_179914135.1">
    <property type="nucleotide sequence ID" value="NZ_JACBYE010000046.1"/>
</dbReference>
<feature type="transmembrane region" description="Helical" evidence="2">
    <location>
        <begin position="176"/>
        <end position="198"/>
    </location>
</feature>